<dbReference type="RefSeq" id="WP_126424217.1">
    <property type="nucleotide sequence ID" value="NZ_AP018829.1"/>
</dbReference>
<reference evidence="3" key="1">
    <citation type="journal article" date="2017" name="Biotechnol. Biofuels">
        <title>Evaluation of environmental bacterial communities as a factor affecting the growth of duckweed Lemna minor.</title>
        <authorList>
            <person name="Ishizawa H."/>
            <person name="Kuroda M."/>
            <person name="Morikawa M."/>
            <person name="Ike M."/>
        </authorList>
    </citation>
    <scope>NUCLEOTIDE SEQUENCE [LARGE SCALE GENOMIC DNA]</scope>
    <source>
        <strain evidence="3">M6</strain>
    </source>
</reference>
<proteinExistence type="predicted"/>
<dbReference type="AlphaFoldDB" id="A0A3G9GBE6"/>
<feature type="signal peptide" evidence="1">
    <location>
        <begin position="1"/>
        <end position="27"/>
    </location>
</feature>
<feature type="chain" id="PRO_5017947226" evidence="1">
    <location>
        <begin position="28"/>
        <end position="98"/>
    </location>
</feature>
<dbReference type="EMBL" id="AP018829">
    <property type="protein sequence ID" value="BBF82594.1"/>
    <property type="molecule type" value="Genomic_DNA"/>
</dbReference>
<evidence type="ECO:0000313" key="2">
    <source>
        <dbReference type="EMBL" id="BBF82594.1"/>
    </source>
</evidence>
<dbReference type="Proteomes" id="UP000278756">
    <property type="component" value="Plasmid pASEM-1"/>
</dbReference>
<reference evidence="3" key="2">
    <citation type="journal article" date="2017" name="Plant Physiol. Biochem.">
        <title>Differential oxidative and antioxidative response of duckweed Lemna minor toward plant growth promoting/inhibiting bacteria.</title>
        <authorList>
            <person name="Ishizawa H."/>
            <person name="Kuroda M."/>
            <person name="Morikawa M."/>
            <person name="Ike M."/>
        </authorList>
    </citation>
    <scope>NUCLEOTIDE SEQUENCE [LARGE SCALE GENOMIC DNA]</scope>
    <source>
        <strain evidence="3">M6</strain>
    </source>
</reference>
<evidence type="ECO:0000313" key="3">
    <source>
        <dbReference type="Proteomes" id="UP000278756"/>
    </source>
</evidence>
<protein>
    <submittedName>
        <fullName evidence="2">Putative signal peptide protein</fullName>
    </submittedName>
</protein>
<geneLocation type="plasmid" evidence="3">
    <name>pasem-1 dna</name>
</geneLocation>
<evidence type="ECO:0000256" key="1">
    <source>
        <dbReference type="SAM" id="SignalP"/>
    </source>
</evidence>
<keyword evidence="2" id="KW-0614">Plasmid</keyword>
<dbReference type="Pfam" id="PF10048">
    <property type="entry name" value="DUF2282"/>
    <property type="match status" value="1"/>
</dbReference>
<keyword evidence="1" id="KW-0732">Signal</keyword>
<sequence length="98" mass="9516">MSVSRSGLAIAAALSLASSLAAGVAAADTKKPAKAPAAKEACYGIAKAGQNDCKAGPGTSCAGSSKVDYDGKAFKLVDKGTCVTIKTPKGNGSLTPKA</sequence>
<organism evidence="2 3">
    <name type="scientific">Asticcacaulis excentricus</name>
    <dbReference type="NCBI Taxonomy" id="78587"/>
    <lineage>
        <taxon>Bacteria</taxon>
        <taxon>Pseudomonadati</taxon>
        <taxon>Pseudomonadota</taxon>
        <taxon>Alphaproteobacteria</taxon>
        <taxon>Caulobacterales</taxon>
        <taxon>Caulobacteraceae</taxon>
        <taxon>Asticcacaulis</taxon>
    </lineage>
</organism>
<dbReference type="OrthoDB" id="9808309at2"/>
<dbReference type="InterPro" id="IPR018740">
    <property type="entry name" value="DUF2282_membr"/>
</dbReference>
<accession>A0A3G9GBE6</accession>
<gene>
    <name evidence="2" type="ORF">EM6_3235</name>
</gene>
<name>A0A3G9GBE6_9CAUL</name>